<dbReference type="AlphaFoldDB" id="A0A1W2TJQ3"/>
<gene>
    <name evidence="1" type="ORF">SAMD00023353_2901110</name>
</gene>
<evidence type="ECO:0000313" key="2">
    <source>
        <dbReference type="Proteomes" id="UP000054516"/>
    </source>
</evidence>
<keyword evidence="2" id="KW-1185">Reference proteome</keyword>
<sequence length="198" mass="22533">MIVNYPYSHHVTHSDRRDGQVIQALVRAGHGLSAKGIREAFAFMFQTATPIFINGRSGGQDLWDMLPGVKRELTWARLLPDAVFFELFSCLVEARYRWEEKPRDPFFNYDQYPPLVLELIRFRKAVGDCPQQDSENQPEYTSWILVDAQIYNNLAGGLEEDEDKETGEADGREGLVAPMGQMTIEQAEAAADMMQIDD</sequence>
<reference evidence="1" key="1">
    <citation type="submission" date="2016-03" db="EMBL/GenBank/DDBJ databases">
        <title>Draft genome sequence of Rosellinia necatrix.</title>
        <authorList>
            <person name="Kanematsu S."/>
        </authorList>
    </citation>
    <scope>NUCLEOTIDE SEQUENCE [LARGE SCALE GENOMIC DNA]</scope>
    <source>
        <strain evidence="1">W97</strain>
    </source>
</reference>
<dbReference type="OrthoDB" id="4731237at2759"/>
<organism evidence="1">
    <name type="scientific">Rosellinia necatrix</name>
    <name type="common">White root-rot fungus</name>
    <dbReference type="NCBI Taxonomy" id="77044"/>
    <lineage>
        <taxon>Eukaryota</taxon>
        <taxon>Fungi</taxon>
        <taxon>Dikarya</taxon>
        <taxon>Ascomycota</taxon>
        <taxon>Pezizomycotina</taxon>
        <taxon>Sordariomycetes</taxon>
        <taxon>Xylariomycetidae</taxon>
        <taxon>Xylariales</taxon>
        <taxon>Xylariaceae</taxon>
        <taxon>Rosellinia</taxon>
    </lineage>
</organism>
<evidence type="ECO:0000313" key="1">
    <source>
        <dbReference type="EMBL" id="GAP88432.2"/>
    </source>
</evidence>
<dbReference type="OMA" id="SENQPEY"/>
<dbReference type="Proteomes" id="UP000054516">
    <property type="component" value="Unassembled WGS sequence"/>
</dbReference>
<accession>A0A1W2TJQ3</accession>
<name>A0A1W2TJQ3_ROSNE</name>
<dbReference type="EMBL" id="DF977474">
    <property type="protein sequence ID" value="GAP88432.2"/>
    <property type="molecule type" value="Genomic_DNA"/>
</dbReference>
<protein>
    <submittedName>
        <fullName evidence="1">Uncharacterized protein</fullName>
    </submittedName>
</protein>
<proteinExistence type="predicted"/>